<comment type="caution">
    <text evidence="4">The sequence shown here is derived from an EMBL/GenBank/DDBJ whole genome shotgun (WGS) entry which is preliminary data.</text>
</comment>
<dbReference type="InterPro" id="IPR004358">
    <property type="entry name" value="Sig_transdc_His_kin-like_C"/>
</dbReference>
<organism evidence="4 5">
    <name type="scientific">Aquicella lusitana</name>
    <dbReference type="NCBI Taxonomy" id="254246"/>
    <lineage>
        <taxon>Bacteria</taxon>
        <taxon>Pseudomonadati</taxon>
        <taxon>Pseudomonadota</taxon>
        <taxon>Gammaproteobacteria</taxon>
        <taxon>Legionellales</taxon>
        <taxon>Coxiellaceae</taxon>
        <taxon>Aquicella</taxon>
    </lineage>
</organism>
<dbReference type="GO" id="GO:0004673">
    <property type="term" value="F:protein histidine kinase activity"/>
    <property type="evidence" value="ECO:0007669"/>
    <property type="project" value="UniProtKB-EC"/>
</dbReference>
<feature type="domain" description="Histidine kinase" evidence="3">
    <location>
        <begin position="96"/>
        <end position="211"/>
    </location>
</feature>
<dbReference type="OrthoDB" id="9789238at2"/>
<reference evidence="4 5" key="1">
    <citation type="submission" date="2018-07" db="EMBL/GenBank/DDBJ databases">
        <title>Genomic Encyclopedia of Type Strains, Phase IV (KMG-IV): sequencing the most valuable type-strain genomes for metagenomic binning, comparative biology and taxonomic classification.</title>
        <authorList>
            <person name="Goeker M."/>
        </authorList>
    </citation>
    <scope>NUCLEOTIDE SEQUENCE [LARGE SCALE GENOMIC DNA]</scope>
    <source>
        <strain evidence="4 5">DSM 16500</strain>
    </source>
</reference>
<evidence type="ECO:0000259" key="3">
    <source>
        <dbReference type="PROSITE" id="PS50109"/>
    </source>
</evidence>
<dbReference type="Gene3D" id="3.30.565.10">
    <property type="entry name" value="Histidine kinase-like ATPase, C-terminal domain"/>
    <property type="match status" value="1"/>
</dbReference>
<evidence type="ECO:0000313" key="5">
    <source>
        <dbReference type="Proteomes" id="UP000254720"/>
    </source>
</evidence>
<keyword evidence="4" id="KW-0808">Transferase</keyword>
<dbReference type="EMBL" id="QQAX01000051">
    <property type="protein sequence ID" value="RDI36678.1"/>
    <property type="molecule type" value="Genomic_DNA"/>
</dbReference>
<dbReference type="InterPro" id="IPR003594">
    <property type="entry name" value="HATPase_dom"/>
</dbReference>
<dbReference type="Pfam" id="PF02518">
    <property type="entry name" value="HATPase_c"/>
    <property type="match status" value="1"/>
</dbReference>
<protein>
    <recommendedName>
        <fullName evidence="2">histidine kinase</fullName>
        <ecNumber evidence="2">2.7.13.3</ecNumber>
    </recommendedName>
</protein>
<dbReference type="SUPFAM" id="SSF55874">
    <property type="entry name" value="ATPase domain of HSP90 chaperone/DNA topoisomerase II/histidine kinase"/>
    <property type="match status" value="1"/>
</dbReference>
<dbReference type="RefSeq" id="WP_114835507.1">
    <property type="nucleotide sequence ID" value="NZ_LR699114.1"/>
</dbReference>
<dbReference type="Proteomes" id="UP000254720">
    <property type="component" value="Unassembled WGS sequence"/>
</dbReference>
<proteinExistence type="predicted"/>
<evidence type="ECO:0000313" key="4">
    <source>
        <dbReference type="EMBL" id="RDI36678.1"/>
    </source>
</evidence>
<keyword evidence="5" id="KW-1185">Reference proteome</keyword>
<accession>A0A370FYV7</accession>
<name>A0A370FYV7_9COXI</name>
<evidence type="ECO:0000256" key="2">
    <source>
        <dbReference type="ARBA" id="ARBA00012438"/>
    </source>
</evidence>
<dbReference type="InterPro" id="IPR005467">
    <property type="entry name" value="His_kinase_dom"/>
</dbReference>
<sequence length="262" mass="28749">MSIGRNNNNSLDRLVSENSVGDAPKNNNDVRLDMSIGISLFIEKKFIEKEREVNLREFVDNRLDLFFAELGAYFNTNKKLPLNGLSTAVHLNNFLLSHLLKELVDNAVDAVLFVDNPSVNILARVDNDILKISITDNGKGIDESLLKQAEDGQLESSKKGDVFLGGAGAGLKQVISSLATQSGALHIANNNSKTGNQKCGATVDLFLPVSAILTHEQYEAQVKLRAQNKLKFFRFAHLGKYAPPEEAQDQIFNKCSMTGGND</sequence>
<dbReference type="PRINTS" id="PR00344">
    <property type="entry name" value="BCTRLSENSOR"/>
</dbReference>
<dbReference type="EC" id="2.7.13.3" evidence="2"/>
<evidence type="ECO:0000256" key="1">
    <source>
        <dbReference type="ARBA" id="ARBA00000085"/>
    </source>
</evidence>
<gene>
    <name evidence="4" type="ORF">C8D86_1515</name>
</gene>
<keyword evidence="4" id="KW-0418">Kinase</keyword>
<dbReference type="PROSITE" id="PS50109">
    <property type="entry name" value="HIS_KIN"/>
    <property type="match status" value="1"/>
</dbReference>
<dbReference type="AlphaFoldDB" id="A0A370FYV7"/>
<comment type="catalytic activity">
    <reaction evidence="1">
        <text>ATP + protein L-histidine = ADP + protein N-phospho-L-histidine.</text>
        <dbReference type="EC" id="2.7.13.3"/>
    </reaction>
</comment>
<dbReference type="InterPro" id="IPR036890">
    <property type="entry name" value="HATPase_C_sf"/>
</dbReference>